<dbReference type="Pfam" id="PF07686">
    <property type="entry name" value="V-set"/>
    <property type="match status" value="1"/>
</dbReference>
<dbReference type="PANTHER" id="PTHR25466:SF14">
    <property type="entry name" value="BUTYROPHILIN SUBFAMILY 2 MEMBER A2-LIKE-RELATED"/>
    <property type="match status" value="1"/>
</dbReference>
<protein>
    <recommendedName>
        <fullName evidence="11">Immunoglobulin V-set domain-containing protein</fullName>
    </recommendedName>
</protein>
<evidence type="ECO:0000256" key="5">
    <source>
        <dbReference type="ARBA" id="ARBA00022989"/>
    </source>
</evidence>
<evidence type="ECO:0000256" key="4">
    <source>
        <dbReference type="ARBA" id="ARBA00022729"/>
    </source>
</evidence>
<dbReference type="InterPro" id="IPR013783">
    <property type="entry name" value="Ig-like_fold"/>
</dbReference>
<organism evidence="12 13">
    <name type="scientific">Cirrhinus mrigala</name>
    <name type="common">Mrigala</name>
    <dbReference type="NCBI Taxonomy" id="683832"/>
    <lineage>
        <taxon>Eukaryota</taxon>
        <taxon>Metazoa</taxon>
        <taxon>Chordata</taxon>
        <taxon>Craniata</taxon>
        <taxon>Vertebrata</taxon>
        <taxon>Euteleostomi</taxon>
        <taxon>Actinopterygii</taxon>
        <taxon>Neopterygii</taxon>
        <taxon>Teleostei</taxon>
        <taxon>Ostariophysi</taxon>
        <taxon>Cypriniformes</taxon>
        <taxon>Cyprinidae</taxon>
        <taxon>Labeoninae</taxon>
        <taxon>Labeonini</taxon>
        <taxon>Cirrhinus</taxon>
    </lineage>
</organism>
<dbReference type="SUPFAM" id="SSF48726">
    <property type="entry name" value="Immunoglobulin"/>
    <property type="match status" value="1"/>
</dbReference>
<evidence type="ECO:0000256" key="6">
    <source>
        <dbReference type="ARBA" id="ARBA00023136"/>
    </source>
</evidence>
<gene>
    <name evidence="12" type="ORF">M9458_017341</name>
</gene>
<keyword evidence="8" id="KW-0675">Receptor</keyword>
<keyword evidence="7" id="KW-1015">Disulfide bond</keyword>
<dbReference type="InterPro" id="IPR036179">
    <property type="entry name" value="Ig-like_dom_sf"/>
</dbReference>
<name>A0ABD0QKQ2_CIRMR</name>
<evidence type="ECO:0000256" key="10">
    <source>
        <dbReference type="ARBA" id="ARBA00023319"/>
    </source>
</evidence>
<dbReference type="AlphaFoldDB" id="A0ABD0QKQ2"/>
<dbReference type="InterPro" id="IPR051713">
    <property type="entry name" value="T-cell_Activation_Regulation"/>
</dbReference>
<reference evidence="12 13" key="1">
    <citation type="submission" date="2024-05" db="EMBL/GenBank/DDBJ databases">
        <title>Genome sequencing and assembly of Indian major carp, Cirrhinus mrigala (Hamilton, 1822).</title>
        <authorList>
            <person name="Mohindra V."/>
            <person name="Chowdhury L.M."/>
            <person name="Lal K."/>
            <person name="Jena J.K."/>
        </authorList>
    </citation>
    <scope>NUCLEOTIDE SEQUENCE [LARGE SCALE GENOMIC DNA]</scope>
    <source>
        <strain evidence="12">CM1030</strain>
        <tissue evidence="12">Blood</tissue>
    </source>
</reference>
<evidence type="ECO:0000313" key="13">
    <source>
        <dbReference type="Proteomes" id="UP001529510"/>
    </source>
</evidence>
<accession>A0ABD0QKQ2</accession>
<dbReference type="Proteomes" id="UP001529510">
    <property type="component" value="Unassembled WGS sequence"/>
</dbReference>
<evidence type="ECO:0000256" key="8">
    <source>
        <dbReference type="ARBA" id="ARBA00023170"/>
    </source>
</evidence>
<evidence type="ECO:0000313" key="12">
    <source>
        <dbReference type="EMBL" id="KAL0185671.1"/>
    </source>
</evidence>
<dbReference type="GO" id="GO:0005886">
    <property type="term" value="C:plasma membrane"/>
    <property type="evidence" value="ECO:0007669"/>
    <property type="project" value="UniProtKB-SubCell"/>
</dbReference>
<keyword evidence="4" id="KW-0732">Signal</keyword>
<keyword evidence="5" id="KW-1133">Transmembrane helix</keyword>
<keyword evidence="2" id="KW-1003">Cell membrane</keyword>
<evidence type="ECO:0000256" key="7">
    <source>
        <dbReference type="ARBA" id="ARBA00023157"/>
    </source>
</evidence>
<keyword evidence="10" id="KW-0393">Immunoglobulin domain</keyword>
<keyword evidence="13" id="KW-1185">Reference proteome</keyword>
<evidence type="ECO:0000259" key="11">
    <source>
        <dbReference type="Pfam" id="PF07686"/>
    </source>
</evidence>
<comment type="caution">
    <text evidence="12">The sequence shown here is derived from an EMBL/GenBank/DDBJ whole genome shotgun (WGS) entry which is preliminary data.</text>
</comment>
<keyword evidence="3" id="KW-0812">Transmembrane</keyword>
<feature type="non-terminal residue" evidence="12">
    <location>
        <position position="1"/>
    </location>
</feature>
<keyword evidence="6" id="KW-0472">Membrane</keyword>
<feature type="domain" description="Immunoglobulin V-set" evidence="11">
    <location>
        <begin position="15"/>
        <end position="65"/>
    </location>
</feature>
<keyword evidence="9" id="KW-0325">Glycoprotein</keyword>
<evidence type="ECO:0000256" key="9">
    <source>
        <dbReference type="ARBA" id="ARBA00023180"/>
    </source>
</evidence>
<comment type="subcellular location">
    <subcellularLocation>
        <location evidence="1">Cell membrane</location>
        <topology evidence="1">Single-pass type I membrane protein</topology>
    </subcellularLocation>
</comment>
<evidence type="ECO:0000256" key="1">
    <source>
        <dbReference type="ARBA" id="ARBA00004251"/>
    </source>
</evidence>
<dbReference type="InterPro" id="IPR013106">
    <property type="entry name" value="Ig_V-set"/>
</dbReference>
<dbReference type="PANTHER" id="PTHR25466">
    <property type="entry name" value="T-LYMPHOCYTE ACTIVATION ANTIGEN"/>
    <property type="match status" value="1"/>
</dbReference>
<dbReference type="EMBL" id="JAMKFB020000008">
    <property type="protein sequence ID" value="KAL0185671.1"/>
    <property type="molecule type" value="Genomic_DNA"/>
</dbReference>
<evidence type="ECO:0000256" key="2">
    <source>
        <dbReference type="ARBA" id="ARBA00022475"/>
    </source>
</evidence>
<dbReference type="Gene3D" id="2.60.40.10">
    <property type="entry name" value="Immunoglobulins"/>
    <property type="match status" value="1"/>
</dbReference>
<evidence type="ECO:0000256" key="3">
    <source>
        <dbReference type="ARBA" id="ARBA00022692"/>
    </source>
</evidence>
<proteinExistence type="predicted"/>
<sequence length="75" mass="8818">RTDSETLVHLYQDGESRAEAQQQDYHDRAHFFSLHLDNLTAEDEGRYTCTIYRNQTYVFTSEANLDLRLQGKSTF</sequence>